<comment type="similarity">
    <text evidence="2">Belongs to the cytochrome c oxidase subunit 5B family.</text>
</comment>
<dbReference type="GO" id="GO:0045277">
    <property type="term" value="C:respiratory chain complex IV"/>
    <property type="evidence" value="ECO:0007669"/>
    <property type="project" value="InterPro"/>
</dbReference>
<feature type="binding site" evidence="11">
    <location>
        <position position="134"/>
    </location>
    <ligand>
        <name>Zn(2+)</name>
        <dbReference type="ChEBI" id="CHEBI:29105"/>
    </ligand>
</feature>
<feature type="binding site" evidence="11">
    <location>
        <position position="119"/>
    </location>
    <ligand>
        <name>Zn(2+)</name>
        <dbReference type="ChEBI" id="CHEBI:29105"/>
    </ligand>
</feature>
<dbReference type="Pfam" id="PF01215">
    <property type="entry name" value="COX5B"/>
    <property type="match status" value="1"/>
</dbReference>
<keyword evidence="4" id="KW-0999">Mitochondrion inner membrane</keyword>
<evidence type="ECO:0000256" key="9">
    <source>
        <dbReference type="ARBA" id="ARBA00031366"/>
    </source>
</evidence>
<dbReference type="AlphaFoldDB" id="S7Q484"/>
<dbReference type="PANTHER" id="PTHR10122">
    <property type="entry name" value="CYTOCHROME C OXIDASE SUBUNIT 5B, MITOCHONDRIAL"/>
    <property type="match status" value="1"/>
</dbReference>
<proteinExistence type="inferred from homology"/>
<dbReference type="Proteomes" id="UP000030669">
    <property type="component" value="Unassembled WGS sequence"/>
</dbReference>
<dbReference type="eggNOG" id="KOG3352">
    <property type="taxonomic scope" value="Eukaryota"/>
</dbReference>
<evidence type="ECO:0000256" key="10">
    <source>
        <dbReference type="ARBA" id="ARBA00070613"/>
    </source>
</evidence>
<accession>S7Q484</accession>
<dbReference type="GO" id="GO:0046872">
    <property type="term" value="F:metal ion binding"/>
    <property type="evidence" value="ECO:0007669"/>
    <property type="project" value="UniProtKB-KW"/>
</dbReference>
<dbReference type="Gene3D" id="2.60.11.10">
    <property type="entry name" value="Cytochrome c oxidase, subunit Vb"/>
    <property type="match status" value="1"/>
</dbReference>
<keyword evidence="7" id="KW-0496">Mitochondrion</keyword>
<evidence type="ECO:0000256" key="8">
    <source>
        <dbReference type="ARBA" id="ARBA00023136"/>
    </source>
</evidence>
<evidence type="ECO:0000256" key="4">
    <source>
        <dbReference type="ARBA" id="ARBA00022792"/>
    </source>
</evidence>
<dbReference type="RefSeq" id="XP_007867577.1">
    <property type="nucleotide sequence ID" value="XM_007869386.1"/>
</dbReference>
<evidence type="ECO:0000256" key="2">
    <source>
        <dbReference type="ARBA" id="ARBA00010292"/>
    </source>
</evidence>
<evidence type="ECO:0000256" key="11">
    <source>
        <dbReference type="PIRSR" id="PIRSR602124-2"/>
    </source>
</evidence>
<dbReference type="EMBL" id="KB469304">
    <property type="protein sequence ID" value="EPQ54278.1"/>
    <property type="molecule type" value="Genomic_DNA"/>
</dbReference>
<dbReference type="HOGENOM" id="CLU_091071_2_0_1"/>
<keyword evidence="8" id="KW-0472">Membrane</keyword>
<evidence type="ECO:0000313" key="12">
    <source>
        <dbReference type="EMBL" id="EPQ54278.1"/>
    </source>
</evidence>
<dbReference type="KEGG" id="gtr:GLOTRDRAFT_62810"/>
<feature type="binding site" evidence="11">
    <location>
        <position position="111"/>
    </location>
    <ligand>
        <name>Zn(2+)</name>
        <dbReference type="ChEBI" id="CHEBI:29105"/>
    </ligand>
</feature>
<comment type="subcellular location">
    <subcellularLocation>
        <location evidence="1">Mitochondrion inner membrane</location>
        <topology evidence="1">Peripheral membrane protein</topology>
        <orientation evidence="1">Matrix side</orientation>
    </subcellularLocation>
</comment>
<dbReference type="PANTHER" id="PTHR10122:SF0">
    <property type="entry name" value="CYTOCHROME C OXIDASE SUBUNIT 5B, ISOFORM A-RELATED"/>
    <property type="match status" value="1"/>
</dbReference>
<feature type="binding site" evidence="11">
    <location>
        <position position="137"/>
    </location>
    <ligand>
        <name>Zn(2+)</name>
        <dbReference type="ChEBI" id="CHEBI:29105"/>
    </ligand>
</feature>
<reference evidence="12 13" key="1">
    <citation type="journal article" date="2012" name="Science">
        <title>The Paleozoic origin of enzymatic lignin decomposition reconstructed from 31 fungal genomes.</title>
        <authorList>
            <person name="Floudas D."/>
            <person name="Binder M."/>
            <person name="Riley R."/>
            <person name="Barry K."/>
            <person name="Blanchette R.A."/>
            <person name="Henrissat B."/>
            <person name="Martinez A.T."/>
            <person name="Otillar R."/>
            <person name="Spatafora J.W."/>
            <person name="Yadav J.S."/>
            <person name="Aerts A."/>
            <person name="Benoit I."/>
            <person name="Boyd A."/>
            <person name="Carlson A."/>
            <person name="Copeland A."/>
            <person name="Coutinho P.M."/>
            <person name="de Vries R.P."/>
            <person name="Ferreira P."/>
            <person name="Findley K."/>
            <person name="Foster B."/>
            <person name="Gaskell J."/>
            <person name="Glotzer D."/>
            <person name="Gorecki P."/>
            <person name="Heitman J."/>
            <person name="Hesse C."/>
            <person name="Hori C."/>
            <person name="Igarashi K."/>
            <person name="Jurgens J.A."/>
            <person name="Kallen N."/>
            <person name="Kersten P."/>
            <person name="Kohler A."/>
            <person name="Kuees U."/>
            <person name="Kumar T.K.A."/>
            <person name="Kuo A."/>
            <person name="LaButti K."/>
            <person name="Larrondo L.F."/>
            <person name="Lindquist E."/>
            <person name="Ling A."/>
            <person name="Lombard V."/>
            <person name="Lucas S."/>
            <person name="Lundell T."/>
            <person name="Martin R."/>
            <person name="McLaughlin D.J."/>
            <person name="Morgenstern I."/>
            <person name="Morin E."/>
            <person name="Murat C."/>
            <person name="Nagy L.G."/>
            <person name="Nolan M."/>
            <person name="Ohm R.A."/>
            <person name="Patyshakuliyeva A."/>
            <person name="Rokas A."/>
            <person name="Ruiz-Duenas F.J."/>
            <person name="Sabat G."/>
            <person name="Salamov A."/>
            <person name="Samejima M."/>
            <person name="Schmutz J."/>
            <person name="Slot J.C."/>
            <person name="St John F."/>
            <person name="Stenlid J."/>
            <person name="Sun H."/>
            <person name="Sun S."/>
            <person name="Syed K."/>
            <person name="Tsang A."/>
            <person name="Wiebenga A."/>
            <person name="Young D."/>
            <person name="Pisabarro A."/>
            <person name="Eastwood D.C."/>
            <person name="Martin F."/>
            <person name="Cullen D."/>
            <person name="Grigoriev I.V."/>
            <person name="Hibbett D.S."/>
        </authorList>
    </citation>
    <scope>NUCLEOTIDE SEQUENCE [LARGE SCALE GENOMIC DNA]</scope>
    <source>
        <strain evidence="12 13">ATCC 11539</strain>
    </source>
</reference>
<evidence type="ECO:0000256" key="5">
    <source>
        <dbReference type="ARBA" id="ARBA00022833"/>
    </source>
</evidence>
<dbReference type="CDD" id="cd00924">
    <property type="entry name" value="Cyt_c_Oxidase_Vb"/>
    <property type="match status" value="1"/>
</dbReference>
<gene>
    <name evidence="12" type="ORF">GLOTRDRAFT_62810</name>
</gene>
<dbReference type="STRING" id="670483.S7Q484"/>
<sequence length="158" mass="16908">MFRTALRSVRPASRSLQVASASKTPFRGLSVTARRLSADHAATPELYGPGIKPGEVPTDEAQATGLERYQLLAEMEGVEAFDMEPLDSSRIGTLADPIRVFSLDTERIVGCTGSPADSHDVLWFTVKKDGIARCAECGSVYALDHQGDASAAAADHHH</sequence>
<evidence type="ECO:0000256" key="6">
    <source>
        <dbReference type="ARBA" id="ARBA00022946"/>
    </source>
</evidence>
<dbReference type="GO" id="GO:0006123">
    <property type="term" value="P:mitochondrial electron transport, cytochrome c to oxygen"/>
    <property type="evidence" value="ECO:0007669"/>
    <property type="project" value="InterPro"/>
</dbReference>
<organism evidence="12 13">
    <name type="scientific">Gloeophyllum trabeum (strain ATCC 11539 / FP-39264 / Madison 617)</name>
    <name type="common">Brown rot fungus</name>
    <dbReference type="NCBI Taxonomy" id="670483"/>
    <lineage>
        <taxon>Eukaryota</taxon>
        <taxon>Fungi</taxon>
        <taxon>Dikarya</taxon>
        <taxon>Basidiomycota</taxon>
        <taxon>Agaricomycotina</taxon>
        <taxon>Agaricomycetes</taxon>
        <taxon>Gloeophyllales</taxon>
        <taxon>Gloeophyllaceae</taxon>
        <taxon>Gloeophyllum</taxon>
    </lineage>
</organism>
<dbReference type="InterPro" id="IPR002124">
    <property type="entry name" value="Cyt_c_oxidase_su5b"/>
</dbReference>
<dbReference type="GO" id="GO:0005743">
    <property type="term" value="C:mitochondrial inner membrane"/>
    <property type="evidence" value="ECO:0007669"/>
    <property type="project" value="UniProtKB-SubCell"/>
</dbReference>
<dbReference type="OrthoDB" id="10249250at2759"/>
<dbReference type="GeneID" id="19307507"/>
<evidence type="ECO:0000256" key="1">
    <source>
        <dbReference type="ARBA" id="ARBA00004443"/>
    </source>
</evidence>
<keyword evidence="6" id="KW-0809">Transit peptide</keyword>
<dbReference type="SUPFAM" id="SSF57802">
    <property type="entry name" value="Rubredoxin-like"/>
    <property type="match status" value="1"/>
</dbReference>
<dbReference type="InterPro" id="IPR036972">
    <property type="entry name" value="Cyt_c_oxidase_su5b_sf"/>
</dbReference>
<evidence type="ECO:0000256" key="7">
    <source>
        <dbReference type="ARBA" id="ARBA00023128"/>
    </source>
</evidence>
<dbReference type="PROSITE" id="PS51359">
    <property type="entry name" value="COX5B_2"/>
    <property type="match status" value="1"/>
</dbReference>
<evidence type="ECO:0000256" key="3">
    <source>
        <dbReference type="ARBA" id="ARBA00022723"/>
    </source>
</evidence>
<keyword evidence="5 11" id="KW-0862">Zinc</keyword>
<dbReference type="FunFam" id="2.60.11.10:FF:000003">
    <property type="entry name" value="Cytochrome c oxidase subunit IV"/>
    <property type="match status" value="1"/>
</dbReference>
<dbReference type="OMA" id="DHKPYWM"/>
<keyword evidence="13" id="KW-1185">Reference proteome</keyword>
<evidence type="ECO:0000313" key="13">
    <source>
        <dbReference type="Proteomes" id="UP000030669"/>
    </source>
</evidence>
<name>S7Q484_GLOTA</name>
<protein>
    <recommendedName>
        <fullName evidence="10">Cytochrome c oxidase subunit 4, mitochondrial</fullName>
    </recommendedName>
    <alternativeName>
        <fullName evidence="9">Cytochrome c oxidase polypeptide IV</fullName>
    </alternativeName>
</protein>
<keyword evidence="3 11" id="KW-0479">Metal-binding</keyword>